<dbReference type="Proteomes" id="UP000035017">
    <property type="component" value="Unassembled WGS sequence"/>
</dbReference>
<comment type="function">
    <text evidence="3">Carrier of the growing fatty acid chain in fatty acid biosynthesis.</text>
</comment>
<dbReference type="InterPro" id="IPR036736">
    <property type="entry name" value="ACP-like_sf"/>
</dbReference>
<reference evidence="5 6" key="1">
    <citation type="submission" date="2014-12" db="EMBL/GenBank/DDBJ databases">
        <title>16Stimator: statistical estimation of ribosomal gene copy numbers from draft genome assemblies.</title>
        <authorList>
            <person name="Perisin M.A."/>
            <person name="Vetter M."/>
            <person name="Gilbert J.A."/>
            <person name="Bergelson J."/>
        </authorList>
    </citation>
    <scope>NUCLEOTIDE SEQUENCE [LARGE SCALE GENOMIC DNA]</scope>
    <source>
        <strain evidence="5 6">MEJ076</strain>
    </source>
</reference>
<evidence type="ECO:0000256" key="3">
    <source>
        <dbReference type="HAMAP-Rule" id="MF_01217"/>
    </source>
</evidence>
<dbReference type="PROSITE" id="PS50075">
    <property type="entry name" value="CARRIER"/>
    <property type="match status" value="1"/>
</dbReference>
<accession>A0A0D0K8Q1</accession>
<dbReference type="AlphaFoldDB" id="A0A0D0K8Q1"/>
<dbReference type="NCBIfam" id="NF002150">
    <property type="entry name" value="PRK00982.1-4"/>
    <property type="match status" value="1"/>
</dbReference>
<feature type="modified residue" description="O-(pantetheine 4'-phosphoryl)serine" evidence="3">
    <location>
        <position position="36"/>
    </location>
</feature>
<dbReference type="OrthoDB" id="3392378at2"/>
<dbReference type="SUPFAM" id="SSF47336">
    <property type="entry name" value="ACP-like"/>
    <property type="match status" value="1"/>
</dbReference>
<dbReference type="PANTHER" id="PTHR20863">
    <property type="entry name" value="ACYL CARRIER PROTEIN"/>
    <property type="match status" value="1"/>
</dbReference>
<dbReference type="GO" id="GO:0005829">
    <property type="term" value="C:cytosol"/>
    <property type="evidence" value="ECO:0007669"/>
    <property type="project" value="TreeGrafter"/>
</dbReference>
<keyword evidence="3" id="KW-0444">Lipid biosynthesis</keyword>
<evidence type="ECO:0000259" key="4">
    <source>
        <dbReference type="PROSITE" id="PS50075"/>
    </source>
</evidence>
<feature type="domain" description="Carrier" evidence="4">
    <location>
        <begin position="1"/>
        <end position="76"/>
    </location>
</feature>
<dbReference type="Pfam" id="PF00550">
    <property type="entry name" value="PP-binding"/>
    <property type="match status" value="1"/>
</dbReference>
<protein>
    <recommendedName>
        <fullName evidence="3">Acyl carrier protein</fullName>
        <shortName evidence="3">ACP</shortName>
    </recommendedName>
</protein>
<dbReference type="Gene3D" id="1.10.1200.10">
    <property type="entry name" value="ACP-like"/>
    <property type="match status" value="1"/>
</dbReference>
<gene>
    <name evidence="3" type="primary">acpP</name>
    <name evidence="5" type="ORF">RU07_02320</name>
</gene>
<dbReference type="UniPathway" id="UPA00094"/>
<comment type="caution">
    <text evidence="5">The sequence shown here is derived from an EMBL/GenBank/DDBJ whole genome shotgun (WGS) entry which is preliminary data.</text>
</comment>
<proteinExistence type="inferred from homology"/>
<evidence type="ECO:0000313" key="5">
    <source>
        <dbReference type="EMBL" id="KIQ05053.1"/>
    </source>
</evidence>
<dbReference type="HAMAP" id="MF_01217">
    <property type="entry name" value="Acyl_carrier"/>
    <property type="match status" value="1"/>
</dbReference>
<dbReference type="GO" id="GO:0016020">
    <property type="term" value="C:membrane"/>
    <property type="evidence" value="ECO:0007669"/>
    <property type="project" value="GOC"/>
</dbReference>
<keyword evidence="3" id="KW-0276">Fatty acid metabolism</keyword>
<keyword evidence="3" id="KW-0443">Lipid metabolism</keyword>
<sequence>MTTFKKLKGIIVENFGVDADRITPEASIYADLNLDSLDEVELAIEIENDFEIEVSDEQIEASFTVGDLVKVIDTQLGAKKHG</sequence>
<dbReference type="PANTHER" id="PTHR20863:SF76">
    <property type="entry name" value="CARRIER DOMAIN-CONTAINING PROTEIN"/>
    <property type="match status" value="1"/>
</dbReference>
<dbReference type="GO" id="GO:0009245">
    <property type="term" value="P:lipid A biosynthetic process"/>
    <property type="evidence" value="ECO:0007669"/>
    <property type="project" value="TreeGrafter"/>
</dbReference>
<dbReference type="InterPro" id="IPR003231">
    <property type="entry name" value="ACP"/>
</dbReference>
<name>A0A0D0K8Q1_AGRTU</name>
<keyword evidence="3" id="KW-0963">Cytoplasm</keyword>
<organism evidence="5 6">
    <name type="scientific">Agrobacterium tumefaciens</name>
    <dbReference type="NCBI Taxonomy" id="358"/>
    <lineage>
        <taxon>Bacteria</taxon>
        <taxon>Pseudomonadati</taxon>
        <taxon>Pseudomonadota</taxon>
        <taxon>Alphaproteobacteria</taxon>
        <taxon>Hyphomicrobiales</taxon>
        <taxon>Rhizobiaceae</taxon>
        <taxon>Rhizobium/Agrobacterium group</taxon>
        <taxon>Agrobacterium</taxon>
        <taxon>Agrobacterium tumefaciens complex</taxon>
    </lineage>
</organism>
<keyword evidence="3" id="KW-0275">Fatty acid biosynthesis</keyword>
<comment type="similarity">
    <text evidence="3">Belongs to the acyl carrier protein (ACP) family.</text>
</comment>
<keyword evidence="2 3" id="KW-0597">Phosphoprotein</keyword>
<evidence type="ECO:0000256" key="1">
    <source>
        <dbReference type="ARBA" id="ARBA00022450"/>
    </source>
</evidence>
<comment type="subcellular location">
    <subcellularLocation>
        <location evidence="3">Cytoplasm</location>
    </subcellularLocation>
</comment>
<keyword evidence="1 3" id="KW-0596">Phosphopantetheine</keyword>
<dbReference type="GO" id="GO:0000036">
    <property type="term" value="F:acyl carrier activity"/>
    <property type="evidence" value="ECO:0007669"/>
    <property type="project" value="UniProtKB-UniRule"/>
</dbReference>
<dbReference type="InterPro" id="IPR009081">
    <property type="entry name" value="PP-bd_ACP"/>
</dbReference>
<dbReference type="EMBL" id="JXQV01000003">
    <property type="protein sequence ID" value="KIQ05053.1"/>
    <property type="molecule type" value="Genomic_DNA"/>
</dbReference>
<comment type="PTM">
    <text evidence="3">4'-phosphopantetheine is transferred from CoA to a specific serine of apo-ACP by AcpS. This modification is essential for activity because fatty acids are bound in thioester linkage to the sulfhydryl of the prosthetic group.</text>
</comment>
<dbReference type="NCBIfam" id="NF002148">
    <property type="entry name" value="PRK00982.1-2"/>
    <property type="match status" value="1"/>
</dbReference>
<dbReference type="GO" id="GO:0000035">
    <property type="term" value="F:acyl binding"/>
    <property type="evidence" value="ECO:0007669"/>
    <property type="project" value="TreeGrafter"/>
</dbReference>
<evidence type="ECO:0000256" key="2">
    <source>
        <dbReference type="ARBA" id="ARBA00022553"/>
    </source>
</evidence>
<comment type="pathway">
    <text evidence="3">Lipid metabolism; fatty acid biosynthesis.</text>
</comment>
<evidence type="ECO:0000313" key="6">
    <source>
        <dbReference type="Proteomes" id="UP000035017"/>
    </source>
</evidence>